<dbReference type="SMART" id="SM00320">
    <property type="entry name" value="WD40"/>
    <property type="match status" value="5"/>
</dbReference>
<dbReference type="Proteomes" id="UP000002630">
    <property type="component" value="Linkage Group LG02"/>
</dbReference>
<accession>D7FQB0</accession>
<dbReference type="PROSITE" id="PS50082">
    <property type="entry name" value="WD_REPEATS_2"/>
    <property type="match status" value="2"/>
</dbReference>
<dbReference type="InterPro" id="IPR015943">
    <property type="entry name" value="WD40/YVTN_repeat-like_dom_sf"/>
</dbReference>
<feature type="repeat" description="WD" evidence="4">
    <location>
        <begin position="300"/>
        <end position="336"/>
    </location>
</feature>
<dbReference type="AlphaFoldDB" id="D7FQB0"/>
<evidence type="ECO:0000256" key="1">
    <source>
        <dbReference type="ARBA" id="ARBA00005672"/>
    </source>
</evidence>
<name>D7FQB0_ECTSI</name>
<dbReference type="SUPFAM" id="SSF50978">
    <property type="entry name" value="WD40 repeat-like"/>
    <property type="match status" value="1"/>
</dbReference>
<keyword evidence="8" id="KW-1185">Reference proteome</keyword>
<dbReference type="Pfam" id="PF00400">
    <property type="entry name" value="WD40"/>
    <property type="match status" value="1"/>
</dbReference>
<feature type="domain" description="EIPR1-like beta-propeller" evidence="6">
    <location>
        <begin position="4"/>
        <end position="96"/>
    </location>
</feature>
<feature type="domain" description="EIPR1-like beta-propeller" evidence="6">
    <location>
        <begin position="217"/>
        <end position="332"/>
    </location>
</feature>
<dbReference type="STRING" id="2880.D7FQB0"/>
<dbReference type="OMA" id="HQFLALH"/>
<dbReference type="GO" id="GO:0016567">
    <property type="term" value="P:protein ubiquitination"/>
    <property type="evidence" value="ECO:0007669"/>
    <property type="project" value="TreeGrafter"/>
</dbReference>
<evidence type="ECO:0000313" key="8">
    <source>
        <dbReference type="Proteomes" id="UP000002630"/>
    </source>
</evidence>
<evidence type="ECO:0000256" key="2">
    <source>
        <dbReference type="ARBA" id="ARBA00022574"/>
    </source>
</evidence>
<dbReference type="InterPro" id="IPR036322">
    <property type="entry name" value="WD40_repeat_dom_sf"/>
</dbReference>
<dbReference type="InterPro" id="IPR059104">
    <property type="entry name" value="Beta-prop_EIPR1-like"/>
</dbReference>
<dbReference type="InterPro" id="IPR040323">
    <property type="entry name" value="EIPR1"/>
</dbReference>
<dbReference type="OrthoDB" id="196957at2759"/>
<dbReference type="InterPro" id="IPR001680">
    <property type="entry name" value="WD40_rpt"/>
</dbReference>
<keyword evidence="2 4" id="KW-0853">WD repeat</keyword>
<gene>
    <name evidence="7" type="ORF">Esi_0002_0260</name>
</gene>
<dbReference type="EMBL" id="FN649727">
    <property type="protein sequence ID" value="CBJ48442.1"/>
    <property type="molecule type" value="Genomic_DNA"/>
</dbReference>
<dbReference type="EMBL" id="FN648375">
    <property type="protein sequence ID" value="CBJ48442.1"/>
    <property type="molecule type" value="Genomic_DNA"/>
</dbReference>
<dbReference type="PANTHER" id="PTHR14205">
    <property type="entry name" value="WD-REPEAT PROTEIN"/>
    <property type="match status" value="1"/>
</dbReference>
<evidence type="ECO:0000256" key="4">
    <source>
        <dbReference type="PROSITE-ProRule" id="PRU00221"/>
    </source>
</evidence>
<sequence length="428" mass="45352">MFSSASSTYNLKRPARCIAALAPQEESPEEEQQGGISSSRFVVGTCSLREPNELHVLGFHEESNELLCHQALSHPNEIWGVSPSPTDPSLLVTCSNGAKAGQNNGGVGFKVSLWRLPTPDPNDDPLHEHVMGGERGHPLEPIGEPLAELGGLKAAATAMLWSPPGGGSTSSRGGAGEFVTLADGLLKRWNLGDGRFEEAGSATVCEGGQGGGATAAGRGAPAAAWDPHRPVEVATAASCSVTCWDLRTMKATTSVAEAHRFAVRDLDYNPNKPFCLATCGEDRLIKFWDLRRPNAPVKTIVGHDHWVNTVKYNRFHDQLLVSGSSDCMVHLWRVSSVSSAPLLEPEDDDAGGLDGDAGGDSGGGFGGGSNGSKGEAADIRVRTFDEHEESVYSLAWSASDAWVMASLSYDGLVVLNHVPSTEKYKILL</sequence>
<feature type="compositionally biased region" description="Gly residues" evidence="5">
    <location>
        <begin position="352"/>
        <end position="371"/>
    </location>
</feature>
<evidence type="ECO:0000256" key="3">
    <source>
        <dbReference type="ARBA" id="ARBA00022737"/>
    </source>
</evidence>
<feature type="repeat" description="WD" evidence="4">
    <location>
        <begin position="256"/>
        <end position="298"/>
    </location>
</feature>
<evidence type="ECO:0000259" key="6">
    <source>
        <dbReference type="Pfam" id="PF23609"/>
    </source>
</evidence>
<dbReference type="Gene3D" id="2.130.10.10">
    <property type="entry name" value="YVTN repeat-like/Quinoprotein amine dehydrogenase"/>
    <property type="match status" value="1"/>
</dbReference>
<reference evidence="7 8" key="1">
    <citation type="journal article" date="2010" name="Nature">
        <title>The Ectocarpus genome and the independent evolution of multicellularity in brown algae.</title>
        <authorList>
            <person name="Cock J.M."/>
            <person name="Sterck L."/>
            <person name="Rouze P."/>
            <person name="Scornet D."/>
            <person name="Allen A.E."/>
            <person name="Amoutzias G."/>
            <person name="Anthouard V."/>
            <person name="Artiguenave F."/>
            <person name="Aury J.M."/>
            <person name="Badger J.H."/>
            <person name="Beszteri B."/>
            <person name="Billiau K."/>
            <person name="Bonnet E."/>
            <person name="Bothwell J.H."/>
            <person name="Bowler C."/>
            <person name="Boyen C."/>
            <person name="Brownlee C."/>
            <person name="Carrano C.J."/>
            <person name="Charrier B."/>
            <person name="Cho G.Y."/>
            <person name="Coelho S.M."/>
            <person name="Collen J."/>
            <person name="Corre E."/>
            <person name="Da Silva C."/>
            <person name="Delage L."/>
            <person name="Delaroque N."/>
            <person name="Dittami S.M."/>
            <person name="Doulbeau S."/>
            <person name="Elias M."/>
            <person name="Farnham G."/>
            <person name="Gachon C.M."/>
            <person name="Gschloessl B."/>
            <person name="Heesch S."/>
            <person name="Jabbari K."/>
            <person name="Jubin C."/>
            <person name="Kawai H."/>
            <person name="Kimura K."/>
            <person name="Kloareg B."/>
            <person name="Kupper F.C."/>
            <person name="Lang D."/>
            <person name="Le Bail A."/>
            <person name="Leblanc C."/>
            <person name="Lerouge P."/>
            <person name="Lohr M."/>
            <person name="Lopez P.J."/>
            <person name="Martens C."/>
            <person name="Maumus F."/>
            <person name="Michel G."/>
            <person name="Miranda-Saavedra D."/>
            <person name="Morales J."/>
            <person name="Moreau H."/>
            <person name="Motomura T."/>
            <person name="Nagasato C."/>
            <person name="Napoli C.A."/>
            <person name="Nelson D.R."/>
            <person name="Nyvall-Collen P."/>
            <person name="Peters A.F."/>
            <person name="Pommier C."/>
            <person name="Potin P."/>
            <person name="Poulain J."/>
            <person name="Quesneville H."/>
            <person name="Read B."/>
            <person name="Rensing S.A."/>
            <person name="Ritter A."/>
            <person name="Rousvoal S."/>
            <person name="Samanta M."/>
            <person name="Samson G."/>
            <person name="Schroeder D.C."/>
            <person name="Segurens B."/>
            <person name="Strittmatter M."/>
            <person name="Tonon T."/>
            <person name="Tregear J.W."/>
            <person name="Valentin K."/>
            <person name="von Dassow P."/>
            <person name="Yamagishi T."/>
            <person name="Van de Peer Y."/>
            <person name="Wincker P."/>
        </authorList>
    </citation>
    <scope>NUCLEOTIDE SEQUENCE [LARGE SCALE GENOMIC DNA]</scope>
    <source>
        <strain evidence="8">Ec32 / CCAP1310/4</strain>
    </source>
</reference>
<organism evidence="7 8">
    <name type="scientific">Ectocarpus siliculosus</name>
    <name type="common">Brown alga</name>
    <name type="synonym">Conferva siliculosa</name>
    <dbReference type="NCBI Taxonomy" id="2880"/>
    <lineage>
        <taxon>Eukaryota</taxon>
        <taxon>Sar</taxon>
        <taxon>Stramenopiles</taxon>
        <taxon>Ochrophyta</taxon>
        <taxon>PX clade</taxon>
        <taxon>Phaeophyceae</taxon>
        <taxon>Ectocarpales</taxon>
        <taxon>Ectocarpaceae</taxon>
        <taxon>Ectocarpus</taxon>
    </lineage>
</organism>
<proteinExistence type="inferred from homology"/>
<dbReference type="InterPro" id="IPR019775">
    <property type="entry name" value="WD40_repeat_CS"/>
</dbReference>
<keyword evidence="3" id="KW-0677">Repeat</keyword>
<protein>
    <recommendedName>
        <fullName evidence="6">EIPR1-like beta-propeller domain-containing protein</fullName>
    </recommendedName>
</protein>
<dbReference type="PROSITE" id="PS50294">
    <property type="entry name" value="WD_REPEATS_REGION"/>
    <property type="match status" value="2"/>
</dbReference>
<dbReference type="Pfam" id="PF23609">
    <property type="entry name" value="Beta-prop_EIPR1"/>
    <property type="match status" value="2"/>
</dbReference>
<comment type="similarity">
    <text evidence="1">Belongs to the WD repeat EIPR1 family.</text>
</comment>
<dbReference type="InParanoid" id="D7FQB0"/>
<evidence type="ECO:0000256" key="5">
    <source>
        <dbReference type="SAM" id="MobiDB-lite"/>
    </source>
</evidence>
<feature type="region of interest" description="Disordered" evidence="5">
    <location>
        <begin position="342"/>
        <end position="374"/>
    </location>
</feature>
<dbReference type="PROSITE" id="PS00678">
    <property type="entry name" value="WD_REPEATS_1"/>
    <property type="match status" value="1"/>
</dbReference>
<dbReference type="PANTHER" id="PTHR14205:SF15">
    <property type="entry name" value="EARP AND GARP COMPLEX-INTERACTING PROTEIN 1"/>
    <property type="match status" value="1"/>
</dbReference>
<evidence type="ECO:0000313" key="7">
    <source>
        <dbReference type="EMBL" id="CBJ48442.1"/>
    </source>
</evidence>
<dbReference type="eggNOG" id="KOG1007">
    <property type="taxonomic scope" value="Eukaryota"/>
</dbReference>